<dbReference type="SUPFAM" id="SSF103243">
    <property type="entry name" value="KA1-like"/>
    <property type="match status" value="1"/>
</dbReference>
<feature type="domain" description="UBA" evidence="13">
    <location>
        <begin position="304"/>
        <end position="344"/>
    </location>
</feature>
<evidence type="ECO:0000256" key="10">
    <source>
        <dbReference type="PROSITE-ProRule" id="PRU10141"/>
    </source>
</evidence>
<comment type="catalytic activity">
    <reaction evidence="9">
        <text>L-seryl-[protein] + ATP = O-phospho-L-seryl-[protein] + ADP + H(+)</text>
        <dbReference type="Rhea" id="RHEA:17989"/>
        <dbReference type="Rhea" id="RHEA-COMP:9863"/>
        <dbReference type="Rhea" id="RHEA-COMP:11604"/>
        <dbReference type="ChEBI" id="CHEBI:15378"/>
        <dbReference type="ChEBI" id="CHEBI:29999"/>
        <dbReference type="ChEBI" id="CHEBI:30616"/>
        <dbReference type="ChEBI" id="CHEBI:83421"/>
        <dbReference type="ChEBI" id="CHEBI:456216"/>
        <dbReference type="EC" id="2.7.11.1"/>
    </reaction>
</comment>
<dbReference type="GO" id="GO:0004674">
    <property type="term" value="F:protein serine/threonine kinase activity"/>
    <property type="evidence" value="ECO:0007669"/>
    <property type="project" value="UniProtKB-KW"/>
</dbReference>
<dbReference type="PANTHER" id="PTHR24346:SF82">
    <property type="entry name" value="KP78A-RELATED"/>
    <property type="match status" value="1"/>
</dbReference>
<dbReference type="SUPFAM" id="SSF56112">
    <property type="entry name" value="Protein kinase-like (PK-like)"/>
    <property type="match status" value="1"/>
</dbReference>
<keyword evidence="6" id="KW-0418">Kinase</keyword>
<gene>
    <name evidence="15" type="ORF">WJX74_001180</name>
</gene>
<dbReference type="GO" id="GO:0005737">
    <property type="term" value="C:cytoplasm"/>
    <property type="evidence" value="ECO:0007669"/>
    <property type="project" value="TreeGrafter"/>
</dbReference>
<evidence type="ECO:0000256" key="7">
    <source>
        <dbReference type="ARBA" id="ARBA00022840"/>
    </source>
</evidence>
<protein>
    <recommendedName>
        <fullName evidence="2">non-specific serine/threonine protein kinase</fullName>
        <ecNumber evidence="2">2.7.11.1</ecNumber>
    </recommendedName>
</protein>
<evidence type="ECO:0000256" key="9">
    <source>
        <dbReference type="ARBA" id="ARBA00048679"/>
    </source>
</evidence>
<dbReference type="Gene3D" id="1.10.510.10">
    <property type="entry name" value="Transferase(Phosphotransferase) domain 1"/>
    <property type="match status" value="1"/>
</dbReference>
<dbReference type="Proteomes" id="UP001438707">
    <property type="component" value="Unassembled WGS sequence"/>
</dbReference>
<keyword evidence="16" id="KW-1185">Reference proteome</keyword>
<dbReference type="PROSITE" id="PS50030">
    <property type="entry name" value="UBA"/>
    <property type="match status" value="1"/>
</dbReference>
<dbReference type="PROSITE" id="PS00107">
    <property type="entry name" value="PROTEIN_KINASE_ATP"/>
    <property type="match status" value="1"/>
</dbReference>
<dbReference type="FunFam" id="3.30.200.20:FF:000003">
    <property type="entry name" value="Non-specific serine/threonine protein kinase"/>
    <property type="match status" value="1"/>
</dbReference>
<dbReference type="FunFam" id="1.10.510.10:FF:000544">
    <property type="entry name" value="Non-specific serine/threonine protein kinase"/>
    <property type="match status" value="1"/>
</dbReference>
<dbReference type="Pfam" id="PF00069">
    <property type="entry name" value="Pkinase"/>
    <property type="match status" value="1"/>
</dbReference>
<keyword evidence="7 10" id="KW-0067">ATP-binding</keyword>
<dbReference type="Pfam" id="PF02149">
    <property type="entry name" value="KA1"/>
    <property type="match status" value="1"/>
</dbReference>
<keyword evidence="5 10" id="KW-0547">Nucleotide-binding</keyword>
<evidence type="ECO:0000313" key="16">
    <source>
        <dbReference type="Proteomes" id="UP001438707"/>
    </source>
</evidence>
<comment type="catalytic activity">
    <reaction evidence="8">
        <text>L-threonyl-[protein] + ATP = O-phospho-L-threonyl-[protein] + ADP + H(+)</text>
        <dbReference type="Rhea" id="RHEA:46608"/>
        <dbReference type="Rhea" id="RHEA-COMP:11060"/>
        <dbReference type="Rhea" id="RHEA-COMP:11605"/>
        <dbReference type="ChEBI" id="CHEBI:15378"/>
        <dbReference type="ChEBI" id="CHEBI:30013"/>
        <dbReference type="ChEBI" id="CHEBI:30616"/>
        <dbReference type="ChEBI" id="CHEBI:61977"/>
        <dbReference type="ChEBI" id="CHEBI:456216"/>
        <dbReference type="EC" id="2.7.11.1"/>
    </reaction>
</comment>
<sequence>MTSPPSPYGSDQQSSAPTGPGAGADFFLANYRLGKTLGIGSFGKVKVAEHVLTGHQVAIKILNRRKIRQMEMEEKVLREIKILRLFLHPHIIRLYEIIDSPTDIFVVMEYVTAGELFDYIVEKGRLREDEARKFFQQIISGVEYCHRNMVVHRDLKPENLLLDNHSNVKIADFGLSNVMRDGHFLKTSCGSPNYAAPEVISGRLYAGPEVDVWSCGVILYALLCGSLPFDDENIPNLFKKIKGGIYNLPSHLSPGARDLIPRMLLVDPLKRITIPEIRQHPWFRLHLPRYLAVMQADTVATSTHVDDDVVDEVVRLGFLRSEVAESVKARTQNKATIAYYLVVDFKRKNNSNAYLREEMVEANDVMLQHPSGMMGQSGTNLQQQRMVVEKRWRLGLTCRGPPPHLIHEVLRVLQRLHVGWKKMGPYCLKCRAVLGHRSTCSPNRCRLMPASAPSRAGSGGSDDMEPGTPQKMAQAKDSMGDLQLSDASAPPAQQQQILKFAVQIYKLRDGEYCLDFQRLSGDLFLFMDLCGVLLSNLRP</sequence>
<evidence type="ECO:0000256" key="8">
    <source>
        <dbReference type="ARBA" id="ARBA00047899"/>
    </source>
</evidence>
<evidence type="ECO:0000256" key="2">
    <source>
        <dbReference type="ARBA" id="ARBA00012513"/>
    </source>
</evidence>
<dbReference type="PROSITE" id="PS00108">
    <property type="entry name" value="PROTEIN_KINASE_ST"/>
    <property type="match status" value="1"/>
</dbReference>
<dbReference type="PROSITE" id="PS50011">
    <property type="entry name" value="PROTEIN_KINASE_DOM"/>
    <property type="match status" value="1"/>
</dbReference>
<proteinExistence type="inferred from homology"/>
<feature type="region of interest" description="Disordered" evidence="11">
    <location>
        <begin position="450"/>
        <end position="488"/>
    </location>
</feature>
<dbReference type="GO" id="GO:0005524">
    <property type="term" value="F:ATP binding"/>
    <property type="evidence" value="ECO:0007669"/>
    <property type="project" value="UniProtKB-UniRule"/>
</dbReference>
<dbReference type="AlphaFoldDB" id="A0AAW1RBH2"/>
<feature type="domain" description="KA1" evidence="14">
    <location>
        <begin position="491"/>
        <end position="539"/>
    </location>
</feature>
<evidence type="ECO:0000259" key="12">
    <source>
        <dbReference type="PROSITE" id="PS50011"/>
    </source>
</evidence>
<dbReference type="InterPro" id="IPR015940">
    <property type="entry name" value="UBA"/>
</dbReference>
<dbReference type="InterPro" id="IPR011009">
    <property type="entry name" value="Kinase-like_dom_sf"/>
</dbReference>
<evidence type="ECO:0000256" key="11">
    <source>
        <dbReference type="SAM" id="MobiDB-lite"/>
    </source>
</evidence>
<comment type="similarity">
    <text evidence="1">Belongs to the protein kinase superfamily. CAMK Ser/Thr protein kinase family. SNF1 subfamily.</text>
</comment>
<evidence type="ECO:0000259" key="13">
    <source>
        <dbReference type="PROSITE" id="PS50030"/>
    </source>
</evidence>
<dbReference type="EMBL" id="JALJOS010000014">
    <property type="protein sequence ID" value="KAK9831049.1"/>
    <property type="molecule type" value="Genomic_DNA"/>
</dbReference>
<evidence type="ECO:0000256" key="4">
    <source>
        <dbReference type="ARBA" id="ARBA00022679"/>
    </source>
</evidence>
<evidence type="ECO:0000256" key="1">
    <source>
        <dbReference type="ARBA" id="ARBA00006234"/>
    </source>
</evidence>
<evidence type="ECO:0000256" key="6">
    <source>
        <dbReference type="ARBA" id="ARBA00022777"/>
    </source>
</evidence>
<feature type="binding site" evidence="10">
    <location>
        <position position="60"/>
    </location>
    <ligand>
        <name>ATP</name>
        <dbReference type="ChEBI" id="CHEBI:30616"/>
    </ligand>
</feature>
<organism evidence="15 16">
    <name type="scientific">Apatococcus lobatus</name>
    <dbReference type="NCBI Taxonomy" id="904363"/>
    <lineage>
        <taxon>Eukaryota</taxon>
        <taxon>Viridiplantae</taxon>
        <taxon>Chlorophyta</taxon>
        <taxon>core chlorophytes</taxon>
        <taxon>Trebouxiophyceae</taxon>
        <taxon>Chlorellales</taxon>
        <taxon>Chlorellaceae</taxon>
        <taxon>Apatococcus</taxon>
    </lineage>
</organism>
<dbReference type="InterPro" id="IPR028375">
    <property type="entry name" value="KA1/Ssp2_C"/>
</dbReference>
<dbReference type="InterPro" id="IPR008271">
    <property type="entry name" value="Ser/Thr_kinase_AS"/>
</dbReference>
<accession>A0AAW1RBH2</accession>
<dbReference type="InterPro" id="IPR017441">
    <property type="entry name" value="Protein_kinase_ATP_BS"/>
</dbReference>
<evidence type="ECO:0000256" key="5">
    <source>
        <dbReference type="ARBA" id="ARBA00022741"/>
    </source>
</evidence>
<dbReference type="InterPro" id="IPR000719">
    <property type="entry name" value="Prot_kinase_dom"/>
</dbReference>
<dbReference type="PANTHER" id="PTHR24346">
    <property type="entry name" value="MAP/MICROTUBULE AFFINITY-REGULATING KINASE"/>
    <property type="match status" value="1"/>
</dbReference>
<keyword evidence="3" id="KW-0723">Serine/threonine-protein kinase</keyword>
<evidence type="ECO:0000256" key="3">
    <source>
        <dbReference type="ARBA" id="ARBA00022527"/>
    </source>
</evidence>
<dbReference type="CDD" id="cd14079">
    <property type="entry name" value="STKc_AMPK_alpha"/>
    <property type="match status" value="1"/>
</dbReference>
<dbReference type="Gene3D" id="3.30.310.80">
    <property type="entry name" value="Kinase associated domain 1, KA1"/>
    <property type="match status" value="1"/>
</dbReference>
<dbReference type="InterPro" id="IPR001772">
    <property type="entry name" value="KA1_dom"/>
</dbReference>
<evidence type="ECO:0000313" key="15">
    <source>
        <dbReference type="EMBL" id="KAK9831049.1"/>
    </source>
</evidence>
<dbReference type="SMART" id="SM00220">
    <property type="entry name" value="S_TKc"/>
    <property type="match status" value="1"/>
</dbReference>
<keyword evidence="4" id="KW-0808">Transferase</keyword>
<reference evidence="15 16" key="1">
    <citation type="journal article" date="2024" name="Nat. Commun.">
        <title>Phylogenomics reveals the evolutionary origins of lichenization in chlorophyte algae.</title>
        <authorList>
            <person name="Puginier C."/>
            <person name="Libourel C."/>
            <person name="Otte J."/>
            <person name="Skaloud P."/>
            <person name="Haon M."/>
            <person name="Grisel S."/>
            <person name="Petersen M."/>
            <person name="Berrin J.G."/>
            <person name="Delaux P.M."/>
            <person name="Dal Grande F."/>
            <person name="Keller J."/>
        </authorList>
    </citation>
    <scope>NUCLEOTIDE SEQUENCE [LARGE SCALE GENOMIC DNA]</scope>
    <source>
        <strain evidence="15 16">SAG 2145</strain>
    </source>
</reference>
<name>A0AAW1RBH2_9CHLO</name>
<feature type="domain" description="Protein kinase" evidence="12">
    <location>
        <begin position="31"/>
        <end position="283"/>
    </location>
</feature>
<dbReference type="CDD" id="cd12122">
    <property type="entry name" value="AMPKA_C"/>
    <property type="match status" value="1"/>
</dbReference>
<dbReference type="PROSITE" id="PS50032">
    <property type="entry name" value="KA1"/>
    <property type="match status" value="1"/>
</dbReference>
<dbReference type="EC" id="2.7.11.1" evidence="2"/>
<evidence type="ECO:0000259" key="14">
    <source>
        <dbReference type="PROSITE" id="PS50032"/>
    </source>
</evidence>
<dbReference type="GO" id="GO:0035556">
    <property type="term" value="P:intracellular signal transduction"/>
    <property type="evidence" value="ECO:0007669"/>
    <property type="project" value="TreeGrafter"/>
</dbReference>
<comment type="caution">
    <text evidence="15">The sequence shown here is derived from an EMBL/GenBank/DDBJ whole genome shotgun (WGS) entry which is preliminary data.</text>
</comment>